<dbReference type="CDD" id="cd07989">
    <property type="entry name" value="LPLAT_AGPAT-like"/>
    <property type="match status" value="1"/>
</dbReference>
<keyword evidence="6" id="KW-1185">Reference proteome</keyword>
<feature type="domain" description="Phospholipid/glycerol acyltransferase" evidence="4">
    <location>
        <begin position="34"/>
        <end position="155"/>
    </location>
</feature>
<keyword evidence="2 5" id="KW-0808">Transferase</keyword>
<evidence type="ECO:0000313" key="6">
    <source>
        <dbReference type="Proteomes" id="UP000432089"/>
    </source>
</evidence>
<dbReference type="PANTHER" id="PTHR10434:SF11">
    <property type="entry name" value="1-ACYL-SN-GLYCEROL-3-PHOSPHATE ACYLTRANSFERASE"/>
    <property type="match status" value="1"/>
</dbReference>
<comment type="pathway">
    <text evidence="1">Lipid metabolism.</text>
</comment>
<dbReference type="PANTHER" id="PTHR10434">
    <property type="entry name" value="1-ACYL-SN-GLYCEROL-3-PHOSPHATE ACYLTRANSFERASE"/>
    <property type="match status" value="1"/>
</dbReference>
<proteinExistence type="predicted"/>
<dbReference type="Pfam" id="PF01553">
    <property type="entry name" value="Acyltransferase"/>
    <property type="match status" value="1"/>
</dbReference>
<dbReference type="EMBL" id="VZDO01000012">
    <property type="protein sequence ID" value="KAB0678880.1"/>
    <property type="molecule type" value="Genomic_DNA"/>
</dbReference>
<keyword evidence="3 5" id="KW-0012">Acyltransferase</keyword>
<dbReference type="GO" id="GO:0003841">
    <property type="term" value="F:1-acylglycerol-3-phosphate O-acyltransferase activity"/>
    <property type="evidence" value="ECO:0007669"/>
    <property type="project" value="TreeGrafter"/>
</dbReference>
<dbReference type="Proteomes" id="UP000432089">
    <property type="component" value="Unassembled WGS sequence"/>
</dbReference>
<reference evidence="5 6" key="1">
    <citation type="submission" date="2019-09" db="EMBL/GenBank/DDBJ databases">
        <title>YIM 132180 draft genome.</title>
        <authorList>
            <person name="Zhang K."/>
        </authorList>
    </citation>
    <scope>NUCLEOTIDE SEQUENCE [LARGE SCALE GENOMIC DNA]</scope>
    <source>
        <strain evidence="5 6">YIM 132180</strain>
    </source>
</reference>
<gene>
    <name evidence="5" type="ORF">F6X38_15160</name>
</gene>
<comment type="caution">
    <text evidence="5">The sequence shown here is derived from an EMBL/GenBank/DDBJ whole genome shotgun (WGS) entry which is preliminary data.</text>
</comment>
<evidence type="ECO:0000256" key="1">
    <source>
        <dbReference type="ARBA" id="ARBA00005189"/>
    </source>
</evidence>
<evidence type="ECO:0000256" key="3">
    <source>
        <dbReference type="ARBA" id="ARBA00023315"/>
    </source>
</evidence>
<sequence>MATALFRNAIIGIARFLVGGHPRWVGTEPTLRQRIYFANHSSHLDTILLWAALPPLLRRTTHPVAAADYWGATPTRRMIALDVLGCVLIDRSRANPAADPLAPANAVLEQGESLVIFPEGTRGHADEPAPFKAGLYNLALAHPAAELVPVWLDNLSRAFPKGAWLPAPIACTVRFGTPIRVEGSEAKDAFLARAREAVMALASPAA</sequence>
<organism evidence="5 6">
    <name type="scientific">Plantimonas leprariae</name>
    <dbReference type="NCBI Taxonomy" id="2615207"/>
    <lineage>
        <taxon>Bacteria</taxon>
        <taxon>Pseudomonadati</taxon>
        <taxon>Pseudomonadota</taxon>
        <taxon>Alphaproteobacteria</taxon>
        <taxon>Hyphomicrobiales</taxon>
        <taxon>Aurantimonadaceae</taxon>
        <taxon>Plantimonas</taxon>
    </lineage>
</organism>
<dbReference type="SMART" id="SM00563">
    <property type="entry name" value="PlsC"/>
    <property type="match status" value="1"/>
</dbReference>
<name>A0A7V7PN09_9HYPH</name>
<protein>
    <submittedName>
        <fullName evidence="5">1-acyl-sn-glycerol-3-phosphate acyltransferase</fullName>
    </submittedName>
</protein>
<evidence type="ECO:0000256" key="2">
    <source>
        <dbReference type="ARBA" id="ARBA00022679"/>
    </source>
</evidence>
<evidence type="ECO:0000313" key="5">
    <source>
        <dbReference type="EMBL" id="KAB0678880.1"/>
    </source>
</evidence>
<dbReference type="GO" id="GO:0006654">
    <property type="term" value="P:phosphatidic acid biosynthetic process"/>
    <property type="evidence" value="ECO:0007669"/>
    <property type="project" value="TreeGrafter"/>
</dbReference>
<dbReference type="AlphaFoldDB" id="A0A7V7PN09"/>
<dbReference type="InterPro" id="IPR002123">
    <property type="entry name" value="Plipid/glycerol_acylTrfase"/>
</dbReference>
<dbReference type="SUPFAM" id="SSF69593">
    <property type="entry name" value="Glycerol-3-phosphate (1)-acyltransferase"/>
    <property type="match status" value="1"/>
</dbReference>
<accession>A0A7V7PN09</accession>
<evidence type="ECO:0000259" key="4">
    <source>
        <dbReference type="SMART" id="SM00563"/>
    </source>
</evidence>